<sequence length="158" mass="15966">MSGHGAPTLELSSVAAGGLRGVIVASSWHEVVMNGLIDGARRGLEQAGLSGEVIRVPGSFELPVACARLAPGHDFLVALGVVIRGGTPHFDHVCQAATMGITRVGVDTGTPIGFGVLTCDTEEQALARAGLPDSLEDKGFEAAQAAILTAVTLAGAGR</sequence>
<feature type="binding site" evidence="7">
    <location>
        <begin position="59"/>
        <end position="61"/>
    </location>
    <ligand>
        <name>5-amino-6-(D-ribitylamino)uracil</name>
        <dbReference type="ChEBI" id="CHEBI:15934"/>
    </ligand>
</feature>
<dbReference type="UniPathway" id="UPA00275">
    <property type="reaction ID" value="UER00404"/>
</dbReference>
<protein>
    <recommendedName>
        <fullName evidence="3 7">6,7-dimethyl-8-ribityllumazine synthase</fullName>
        <shortName evidence="7">DMRL synthase</shortName>
        <shortName evidence="7">LS</shortName>
        <shortName evidence="7">Lumazine synthase</shortName>
        <ecNumber evidence="3 7">2.5.1.78</ecNumber>
    </recommendedName>
</protein>
<comment type="similarity">
    <text evidence="2 7">Belongs to the DMRL synthase family.</text>
</comment>
<dbReference type="InterPro" id="IPR036467">
    <property type="entry name" value="LS/RS_sf"/>
</dbReference>
<dbReference type="SUPFAM" id="SSF52121">
    <property type="entry name" value="Lumazine synthase"/>
    <property type="match status" value="1"/>
</dbReference>
<keyword evidence="4 7" id="KW-0686">Riboflavin biosynthesis</keyword>
<feature type="binding site" evidence="7">
    <location>
        <position position="128"/>
    </location>
    <ligand>
        <name>(2S)-2-hydroxy-3-oxobutyl phosphate</name>
        <dbReference type="ChEBI" id="CHEBI:58830"/>
    </ligand>
</feature>
<comment type="pathway">
    <text evidence="1 7">Cofactor biosynthesis; riboflavin biosynthesis; riboflavin from 2-hydroxy-3-oxobutyl phosphate and 5-amino-6-(D-ribitylamino)uracil: step 1/2.</text>
</comment>
<evidence type="ECO:0000313" key="9">
    <source>
        <dbReference type="Proteomes" id="UP000215896"/>
    </source>
</evidence>
<dbReference type="HAMAP" id="MF_00178">
    <property type="entry name" value="Lumazine_synth"/>
    <property type="match status" value="1"/>
</dbReference>
<feature type="binding site" evidence="7">
    <location>
        <position position="114"/>
    </location>
    <ligand>
        <name>5-amino-6-(D-ribitylamino)uracil</name>
        <dbReference type="ChEBI" id="CHEBI:15934"/>
    </ligand>
</feature>
<feature type="binding site" evidence="7">
    <location>
        <position position="28"/>
    </location>
    <ligand>
        <name>5-amino-6-(D-ribitylamino)uracil</name>
        <dbReference type="ChEBI" id="CHEBI:15934"/>
    </ligand>
</feature>
<evidence type="ECO:0000256" key="7">
    <source>
        <dbReference type="HAMAP-Rule" id="MF_00178"/>
    </source>
</evidence>
<dbReference type="Proteomes" id="UP000215896">
    <property type="component" value="Unassembled WGS sequence"/>
</dbReference>
<dbReference type="Gene3D" id="3.40.50.960">
    <property type="entry name" value="Lumazine/riboflavin synthase"/>
    <property type="match status" value="1"/>
</dbReference>
<evidence type="ECO:0000256" key="5">
    <source>
        <dbReference type="ARBA" id="ARBA00022679"/>
    </source>
</evidence>
<dbReference type="InterPro" id="IPR034964">
    <property type="entry name" value="LS"/>
</dbReference>
<evidence type="ECO:0000256" key="1">
    <source>
        <dbReference type="ARBA" id="ARBA00004917"/>
    </source>
</evidence>
<dbReference type="PANTHER" id="PTHR21058:SF0">
    <property type="entry name" value="6,7-DIMETHYL-8-RIBITYLLUMAZINE SYNTHASE"/>
    <property type="match status" value="1"/>
</dbReference>
<keyword evidence="9" id="KW-1185">Reference proteome</keyword>
<dbReference type="EMBL" id="NMVO01000012">
    <property type="protein sequence ID" value="OYO14723.1"/>
    <property type="molecule type" value="Genomic_DNA"/>
</dbReference>
<dbReference type="RefSeq" id="WP_094405406.1">
    <property type="nucleotide sequence ID" value="NZ_NMVN01000015.1"/>
</dbReference>
<comment type="catalytic activity">
    <reaction evidence="6 7">
        <text>(2S)-2-hydroxy-3-oxobutyl phosphate + 5-amino-6-(D-ribitylamino)uracil = 6,7-dimethyl-8-(1-D-ribityl)lumazine + phosphate + 2 H2O + H(+)</text>
        <dbReference type="Rhea" id="RHEA:26152"/>
        <dbReference type="ChEBI" id="CHEBI:15377"/>
        <dbReference type="ChEBI" id="CHEBI:15378"/>
        <dbReference type="ChEBI" id="CHEBI:15934"/>
        <dbReference type="ChEBI" id="CHEBI:43474"/>
        <dbReference type="ChEBI" id="CHEBI:58201"/>
        <dbReference type="ChEBI" id="CHEBI:58830"/>
        <dbReference type="EC" id="2.5.1.78"/>
    </reaction>
</comment>
<feature type="binding site" evidence="7">
    <location>
        <begin position="86"/>
        <end position="87"/>
    </location>
    <ligand>
        <name>(2S)-2-hydroxy-3-oxobutyl phosphate</name>
        <dbReference type="ChEBI" id="CHEBI:58830"/>
    </ligand>
</feature>
<dbReference type="NCBIfam" id="TIGR00114">
    <property type="entry name" value="lumazine-synth"/>
    <property type="match status" value="1"/>
</dbReference>
<dbReference type="Pfam" id="PF00885">
    <property type="entry name" value="DMRL_synthase"/>
    <property type="match status" value="1"/>
</dbReference>
<dbReference type="GO" id="GO:0000906">
    <property type="term" value="F:6,7-dimethyl-8-ribityllumazine synthase activity"/>
    <property type="evidence" value="ECO:0007669"/>
    <property type="project" value="UniProtKB-UniRule"/>
</dbReference>
<organism evidence="8 9">
    <name type="scientific">Enemella evansiae</name>
    <dbReference type="NCBI Taxonomy" id="2016499"/>
    <lineage>
        <taxon>Bacteria</taxon>
        <taxon>Bacillati</taxon>
        <taxon>Actinomycetota</taxon>
        <taxon>Actinomycetes</taxon>
        <taxon>Propionibacteriales</taxon>
        <taxon>Propionibacteriaceae</taxon>
        <taxon>Enemella</taxon>
    </lineage>
</organism>
<evidence type="ECO:0000256" key="3">
    <source>
        <dbReference type="ARBA" id="ARBA00012664"/>
    </source>
</evidence>
<evidence type="ECO:0000256" key="4">
    <source>
        <dbReference type="ARBA" id="ARBA00022619"/>
    </source>
</evidence>
<evidence type="ECO:0000313" key="8">
    <source>
        <dbReference type="EMBL" id="OYO14723.1"/>
    </source>
</evidence>
<reference evidence="8 9" key="1">
    <citation type="submission" date="2017-07" db="EMBL/GenBank/DDBJ databases">
        <title>Draft whole genome sequences of clinical Proprionibacteriaceae strains.</title>
        <authorList>
            <person name="Bernier A.-M."/>
            <person name="Bernard K."/>
            <person name="Domingo M.-C."/>
        </authorList>
    </citation>
    <scope>NUCLEOTIDE SEQUENCE [LARGE SCALE GENOMIC DNA]</scope>
    <source>
        <strain evidence="8 9">NML 030167</strain>
    </source>
</reference>
<comment type="caution">
    <text evidence="8">The sequence shown here is derived from an EMBL/GenBank/DDBJ whole genome shotgun (WGS) entry which is preliminary data.</text>
</comment>
<dbReference type="GO" id="GO:0005829">
    <property type="term" value="C:cytosol"/>
    <property type="evidence" value="ECO:0007669"/>
    <property type="project" value="TreeGrafter"/>
</dbReference>
<keyword evidence="5 7" id="KW-0808">Transferase</keyword>
<dbReference type="CDD" id="cd09209">
    <property type="entry name" value="Lumazine_synthase-I"/>
    <property type="match status" value="1"/>
</dbReference>
<gene>
    <name evidence="7" type="primary">ribH</name>
    <name evidence="8" type="ORF">CGZ94_09165</name>
</gene>
<dbReference type="OrthoDB" id="9809709at2"/>
<comment type="function">
    <text evidence="7">Catalyzes the formation of 6,7-dimethyl-8-ribityllumazine by condensation of 5-amino-6-(D-ribitylamino)uracil with 3,4-dihydroxy-2-butanone 4-phosphate. This is the penultimate step in the biosynthesis of riboflavin.</text>
</comment>
<proteinExistence type="inferred from homology"/>
<feature type="binding site" evidence="7">
    <location>
        <begin position="81"/>
        <end position="83"/>
    </location>
    <ligand>
        <name>5-amino-6-(D-ribitylamino)uracil</name>
        <dbReference type="ChEBI" id="CHEBI:15934"/>
    </ligand>
</feature>
<dbReference type="GO" id="GO:0009349">
    <property type="term" value="C:riboflavin synthase complex"/>
    <property type="evidence" value="ECO:0007669"/>
    <property type="project" value="UniProtKB-UniRule"/>
</dbReference>
<dbReference type="EC" id="2.5.1.78" evidence="3 7"/>
<dbReference type="AlphaFoldDB" id="A0A255GK24"/>
<evidence type="ECO:0000256" key="6">
    <source>
        <dbReference type="ARBA" id="ARBA00048785"/>
    </source>
</evidence>
<name>A0A255GK24_9ACTN</name>
<dbReference type="InterPro" id="IPR002180">
    <property type="entry name" value="LS/RS"/>
</dbReference>
<dbReference type="GO" id="GO:0009231">
    <property type="term" value="P:riboflavin biosynthetic process"/>
    <property type="evidence" value="ECO:0007669"/>
    <property type="project" value="UniProtKB-UniRule"/>
</dbReference>
<dbReference type="PANTHER" id="PTHR21058">
    <property type="entry name" value="6,7-DIMETHYL-8-RIBITYLLUMAZINE SYNTHASE DMRL SYNTHASE LUMAZINE SYNTHASE"/>
    <property type="match status" value="1"/>
</dbReference>
<accession>A0A255GK24</accession>
<feature type="active site" description="Proton donor" evidence="7">
    <location>
        <position position="89"/>
    </location>
</feature>
<evidence type="ECO:0000256" key="2">
    <source>
        <dbReference type="ARBA" id="ARBA00007424"/>
    </source>
</evidence>